<feature type="compositionally biased region" description="Basic and acidic residues" evidence="2">
    <location>
        <begin position="199"/>
        <end position="235"/>
    </location>
</feature>
<organism evidence="3 4">
    <name type="scientific">Aspergillus homomorphus (strain CBS 101889)</name>
    <dbReference type="NCBI Taxonomy" id="1450537"/>
    <lineage>
        <taxon>Eukaryota</taxon>
        <taxon>Fungi</taxon>
        <taxon>Dikarya</taxon>
        <taxon>Ascomycota</taxon>
        <taxon>Pezizomycotina</taxon>
        <taxon>Eurotiomycetes</taxon>
        <taxon>Eurotiomycetidae</taxon>
        <taxon>Eurotiales</taxon>
        <taxon>Aspergillaceae</taxon>
        <taxon>Aspergillus</taxon>
        <taxon>Aspergillus subgen. Circumdati</taxon>
    </lineage>
</organism>
<sequence>MKKMMRRSDLPLGPTVEKSKDPSPPRVRPDRDLQGATERETVDRERSTERYGRVPLSDAQNKMSSEQKADKVTEGESILHTPIVVYKNSTFNKRSPTKRDSQDLLRKLSRAESPGQPSLDEFKTPEAQKVTQRPRIYDKTPIVTGAWIDTPMTERVDKFPEELSRDIVPSPPQNTRHASSFLPRESRISEVSEPSEPEALSKPEIEEAKRKQEGTSVVKEEPAVENKLKEDRARPEGGSLGKEGQKEDSKQAKQRVEQPKAGQKTKPMNKRPLIKPDLPKSALETVLQDFKANKGELDVGDDTIESLQGLLEGKPSDSVSAEEDDAAYEKAILKKLELAGSGDNETVDLDRLNEKLKSLADNIEKVKSGLKSLEEQVSRDADTLTTPSNKESRNSRATTCAKCQAETEGRVYTIVSFPRLWKRDPISRRLRPTGLGWCLLIFLAWLYSESTMCGYYCHPLVSNVCEGNCLQPDAPQFPYVIPTMLYRWLNLSTVFAPLWTIAIAAFRFLALSLGLWDGYVEEGPRPLNLSGEIRLHGTRVVSLAESTGIAATSAGRSFFSPSRLWSGKEEQRPVVPEAVPELDLNAGRNPGSIHAGSGSWEEDGSMDDDEIL</sequence>
<dbReference type="AlphaFoldDB" id="A0A395IB73"/>
<feature type="region of interest" description="Disordered" evidence="2">
    <location>
        <begin position="1"/>
        <end position="75"/>
    </location>
</feature>
<feature type="coiled-coil region" evidence="1">
    <location>
        <begin position="349"/>
        <end position="376"/>
    </location>
</feature>
<evidence type="ECO:0000256" key="2">
    <source>
        <dbReference type="SAM" id="MobiDB-lite"/>
    </source>
</evidence>
<feature type="region of interest" description="Disordered" evidence="2">
    <location>
        <begin position="569"/>
        <end position="612"/>
    </location>
</feature>
<reference evidence="3 4" key="1">
    <citation type="submission" date="2018-02" db="EMBL/GenBank/DDBJ databases">
        <title>The genomes of Aspergillus section Nigri reveals drivers in fungal speciation.</title>
        <authorList>
            <consortium name="DOE Joint Genome Institute"/>
            <person name="Vesth T.C."/>
            <person name="Nybo J."/>
            <person name="Theobald S."/>
            <person name="Brandl J."/>
            <person name="Frisvad J.C."/>
            <person name="Nielsen K.F."/>
            <person name="Lyhne E.K."/>
            <person name="Kogle M.E."/>
            <person name="Kuo A."/>
            <person name="Riley R."/>
            <person name="Clum A."/>
            <person name="Nolan M."/>
            <person name="Lipzen A."/>
            <person name="Salamov A."/>
            <person name="Henrissat B."/>
            <person name="Wiebenga A."/>
            <person name="De vries R.P."/>
            <person name="Grigoriev I.V."/>
            <person name="Mortensen U.H."/>
            <person name="Andersen M.R."/>
            <person name="Baker S.E."/>
        </authorList>
    </citation>
    <scope>NUCLEOTIDE SEQUENCE [LARGE SCALE GENOMIC DNA]</scope>
    <source>
        <strain evidence="3 4">CBS 101889</strain>
    </source>
</reference>
<name>A0A395IB73_ASPHC</name>
<proteinExistence type="predicted"/>
<keyword evidence="1" id="KW-0175">Coiled coil</keyword>
<evidence type="ECO:0000313" key="4">
    <source>
        <dbReference type="Proteomes" id="UP000248961"/>
    </source>
</evidence>
<feature type="region of interest" description="Disordered" evidence="2">
    <location>
        <begin position="157"/>
        <end position="279"/>
    </location>
</feature>
<feature type="compositionally biased region" description="Basic and acidic residues" evidence="2">
    <location>
        <begin position="97"/>
        <end position="110"/>
    </location>
</feature>
<dbReference type="EMBL" id="KZ824271">
    <property type="protein sequence ID" value="RAL15414.1"/>
    <property type="molecule type" value="Genomic_DNA"/>
</dbReference>
<dbReference type="GeneID" id="37199013"/>
<dbReference type="RefSeq" id="XP_025554568.1">
    <property type="nucleotide sequence ID" value="XM_025694724.1"/>
</dbReference>
<feature type="region of interest" description="Disordered" evidence="2">
    <location>
        <begin position="376"/>
        <end position="397"/>
    </location>
</feature>
<evidence type="ECO:0000313" key="3">
    <source>
        <dbReference type="EMBL" id="RAL15414.1"/>
    </source>
</evidence>
<dbReference type="Proteomes" id="UP000248961">
    <property type="component" value="Unassembled WGS sequence"/>
</dbReference>
<feature type="compositionally biased region" description="Basic and acidic residues" evidence="2">
    <location>
        <begin position="243"/>
        <end position="258"/>
    </location>
</feature>
<feature type="compositionally biased region" description="Basic and acidic residues" evidence="2">
    <location>
        <begin position="17"/>
        <end position="52"/>
    </location>
</feature>
<evidence type="ECO:0000256" key="1">
    <source>
        <dbReference type="SAM" id="Coils"/>
    </source>
</evidence>
<dbReference type="OrthoDB" id="3439035at2759"/>
<dbReference type="VEuPathDB" id="FungiDB:BO97DRAFT_403407"/>
<feature type="compositionally biased region" description="Acidic residues" evidence="2">
    <location>
        <begin position="600"/>
        <end position="612"/>
    </location>
</feature>
<accession>A0A395IB73</accession>
<keyword evidence="4" id="KW-1185">Reference proteome</keyword>
<feature type="region of interest" description="Disordered" evidence="2">
    <location>
        <begin position="89"/>
        <end position="137"/>
    </location>
</feature>
<protein>
    <submittedName>
        <fullName evidence="3">Uncharacterized protein</fullName>
    </submittedName>
</protein>
<dbReference type="STRING" id="1450537.A0A395IB73"/>
<feature type="compositionally biased region" description="Basic and acidic residues" evidence="2">
    <location>
        <begin position="65"/>
        <end position="74"/>
    </location>
</feature>
<gene>
    <name evidence="3" type="ORF">BO97DRAFT_403407</name>
</gene>